<dbReference type="Proteomes" id="UP000256424">
    <property type="component" value="Unassembled WGS sequence"/>
</dbReference>
<accession>A0A3D8IXU2</accession>
<feature type="domain" description="LicD/FKTN/FKRP nucleotidyltransferase" evidence="1">
    <location>
        <begin position="19"/>
        <end position="73"/>
    </location>
</feature>
<evidence type="ECO:0000313" key="3">
    <source>
        <dbReference type="Proteomes" id="UP000256424"/>
    </source>
</evidence>
<dbReference type="PANTHER" id="PTHR43404">
    <property type="entry name" value="LIPOPOLYSACCHARIDE CHOLINEPHOSPHOTRANSFERASE LICD"/>
    <property type="match status" value="1"/>
</dbReference>
<name>A0A3D8IXU2_9HELI</name>
<comment type="caution">
    <text evidence="2">The sequence shown here is derived from an EMBL/GenBank/DDBJ whole genome shotgun (WGS) entry which is preliminary data.</text>
</comment>
<dbReference type="InterPro" id="IPR052942">
    <property type="entry name" value="LPS_cholinephosphotransferase"/>
</dbReference>
<dbReference type="EMBL" id="NXLW01000031">
    <property type="protein sequence ID" value="RDU69371.1"/>
    <property type="molecule type" value="Genomic_DNA"/>
</dbReference>
<sequence>MTEQQNGILTIAKDFKRICETYNLRYSLAFGTFLGAVRHKGFIPWDDDMDFFMPRQDYDRLIDLFQDSERKGITLFSNPSYKLRFFDSLDWMFPWGCIEDTSTTFIINTANTGGGGLPRYSRNMD</sequence>
<dbReference type="Pfam" id="PF04991">
    <property type="entry name" value="LicD"/>
    <property type="match status" value="1"/>
</dbReference>
<protein>
    <recommendedName>
        <fullName evidence="1">LicD/FKTN/FKRP nucleotidyltransferase domain-containing protein</fullName>
    </recommendedName>
</protein>
<dbReference type="GO" id="GO:0009100">
    <property type="term" value="P:glycoprotein metabolic process"/>
    <property type="evidence" value="ECO:0007669"/>
    <property type="project" value="UniProtKB-ARBA"/>
</dbReference>
<evidence type="ECO:0000313" key="2">
    <source>
        <dbReference type="EMBL" id="RDU69371.1"/>
    </source>
</evidence>
<dbReference type="RefSeq" id="WP_104763473.1">
    <property type="nucleotide sequence ID" value="NZ_FZPM01000024.1"/>
</dbReference>
<evidence type="ECO:0000259" key="1">
    <source>
        <dbReference type="Pfam" id="PF04991"/>
    </source>
</evidence>
<keyword evidence="3" id="KW-1185">Reference proteome</keyword>
<dbReference type="InterPro" id="IPR007074">
    <property type="entry name" value="LicD/FKTN/FKRP_NTP_transf"/>
</dbReference>
<gene>
    <name evidence="2" type="ORF">CQA66_08950</name>
</gene>
<dbReference type="AlphaFoldDB" id="A0A3D8IXU2"/>
<proteinExistence type="predicted"/>
<dbReference type="PANTHER" id="PTHR43404:SF2">
    <property type="entry name" value="LIPOPOLYSACCHARIDE CHOLINEPHOSPHOTRANSFERASE LICD"/>
    <property type="match status" value="1"/>
</dbReference>
<organism evidence="2 3">
    <name type="scientific">Helicobacter aurati</name>
    <dbReference type="NCBI Taxonomy" id="137778"/>
    <lineage>
        <taxon>Bacteria</taxon>
        <taxon>Pseudomonadati</taxon>
        <taxon>Campylobacterota</taxon>
        <taxon>Epsilonproteobacteria</taxon>
        <taxon>Campylobacterales</taxon>
        <taxon>Helicobacteraceae</taxon>
        <taxon>Helicobacter</taxon>
    </lineage>
</organism>
<dbReference type="OrthoDB" id="9786100at2"/>
<reference evidence="2 3" key="1">
    <citation type="submission" date="2018-04" db="EMBL/GenBank/DDBJ databases">
        <title>Novel Campyloabacter and Helicobacter Species and Strains.</title>
        <authorList>
            <person name="Mannion A.J."/>
            <person name="Shen Z."/>
            <person name="Fox J.G."/>
        </authorList>
    </citation>
    <scope>NUCLEOTIDE SEQUENCE [LARGE SCALE GENOMIC DNA]</scope>
    <source>
        <strain evidence="2 3">MIT 97-5075</strain>
    </source>
</reference>